<keyword evidence="3" id="KW-1185">Reference proteome</keyword>
<reference evidence="2" key="1">
    <citation type="journal article" date="2023" name="G3 (Bethesda)">
        <title>A reference genome for the long-term kleptoplast-retaining sea slug Elysia crispata morphotype clarki.</title>
        <authorList>
            <person name="Eastman K.E."/>
            <person name="Pendleton A.L."/>
            <person name="Shaikh M.A."/>
            <person name="Suttiyut T."/>
            <person name="Ogas R."/>
            <person name="Tomko P."/>
            <person name="Gavelis G."/>
            <person name="Widhalm J.R."/>
            <person name="Wisecaver J.H."/>
        </authorList>
    </citation>
    <scope>NUCLEOTIDE SEQUENCE</scope>
    <source>
        <strain evidence="2">ECLA1</strain>
    </source>
</reference>
<evidence type="ECO:0000313" key="3">
    <source>
        <dbReference type="Proteomes" id="UP001283361"/>
    </source>
</evidence>
<evidence type="ECO:0000256" key="1">
    <source>
        <dbReference type="SAM" id="MobiDB-lite"/>
    </source>
</evidence>
<comment type="caution">
    <text evidence="2">The sequence shown here is derived from an EMBL/GenBank/DDBJ whole genome shotgun (WGS) entry which is preliminary data.</text>
</comment>
<gene>
    <name evidence="2" type="ORF">RRG08_034394</name>
</gene>
<dbReference type="Proteomes" id="UP001283361">
    <property type="component" value="Unassembled WGS sequence"/>
</dbReference>
<proteinExistence type="predicted"/>
<evidence type="ECO:0000313" key="2">
    <source>
        <dbReference type="EMBL" id="KAK3741349.1"/>
    </source>
</evidence>
<sequence length="158" mass="17489">MRETVRRGIGGKDAGKVEMMRRGSLTSPKFPFDAREEMKTLKKKPKEISARTIGHHSQRMQNEVFIQYEAHAMTPRDDGVAVCICSGRQTKVLPQSMEDLSRGDGDGSHGQDNAHFFSDQCPRLGKSGQDPALSPISPGDQLPTCLDLSPAMFARRFV</sequence>
<name>A0AAE0YDC7_9GAST</name>
<feature type="region of interest" description="Disordered" evidence="1">
    <location>
        <begin position="96"/>
        <end position="138"/>
    </location>
</feature>
<organism evidence="2 3">
    <name type="scientific">Elysia crispata</name>
    <name type="common">lettuce slug</name>
    <dbReference type="NCBI Taxonomy" id="231223"/>
    <lineage>
        <taxon>Eukaryota</taxon>
        <taxon>Metazoa</taxon>
        <taxon>Spiralia</taxon>
        <taxon>Lophotrochozoa</taxon>
        <taxon>Mollusca</taxon>
        <taxon>Gastropoda</taxon>
        <taxon>Heterobranchia</taxon>
        <taxon>Euthyneura</taxon>
        <taxon>Panpulmonata</taxon>
        <taxon>Sacoglossa</taxon>
        <taxon>Placobranchoidea</taxon>
        <taxon>Plakobranchidae</taxon>
        <taxon>Elysia</taxon>
    </lineage>
</organism>
<dbReference type="EMBL" id="JAWDGP010006429">
    <property type="protein sequence ID" value="KAK3741349.1"/>
    <property type="molecule type" value="Genomic_DNA"/>
</dbReference>
<dbReference type="AlphaFoldDB" id="A0AAE0YDC7"/>
<accession>A0AAE0YDC7</accession>
<protein>
    <submittedName>
        <fullName evidence="2">Uncharacterized protein</fullName>
    </submittedName>
</protein>
<feature type="compositionally biased region" description="Basic and acidic residues" evidence="1">
    <location>
        <begin position="99"/>
        <end position="109"/>
    </location>
</feature>